<protein>
    <submittedName>
        <fullName evidence="6">Succinylglutamate desuccinylase/aspartoacylase</fullName>
    </submittedName>
</protein>
<dbReference type="OrthoDB" id="9782876at2"/>
<dbReference type="AlphaFoldDB" id="A0A110B4V0"/>
<evidence type="ECO:0000313" key="7">
    <source>
        <dbReference type="Proteomes" id="UP000218890"/>
    </source>
</evidence>
<sequence>MLNVYSGLPEGFLAAKASDLQQLLGGPSLIEIVGRREPPLFVSILLHGNETTGLDALQLIFNKYRERELPRTILLFVGNVAAARRGLRKLPEQPDMNRVWPGTALPDSPEKRLAAEVIARVKSRGCFAAIDIHNNTGLNPHYGCVNKLDGPYLQLAALFSRTVVYFTRPHGVLSLAMAKLCPATTIECGQAGSPGAAEHAAELVDAALHLATIQEHPPREIDIYHTVGAVRVPSHHSFGFGGEREVDLHLTSDLELYNFRDLPAGTLFAWTDPARGAFFSVEDNEGREAAADFFVRDGDSIRLRRPAMPAMLAVNEKAIRDDVLCYLMERLPHPYDASKDSA</sequence>
<keyword evidence="4" id="KW-0862">Zinc</keyword>
<dbReference type="Pfam" id="PF24827">
    <property type="entry name" value="AstE_AspA_cat"/>
    <property type="match status" value="1"/>
</dbReference>
<dbReference type="GO" id="GO:0016788">
    <property type="term" value="F:hydrolase activity, acting on ester bonds"/>
    <property type="evidence" value="ECO:0007669"/>
    <property type="project" value="InterPro"/>
</dbReference>
<dbReference type="EMBL" id="AP017372">
    <property type="protein sequence ID" value="BAU56502.1"/>
    <property type="molecule type" value="Genomic_DNA"/>
</dbReference>
<evidence type="ECO:0000256" key="3">
    <source>
        <dbReference type="ARBA" id="ARBA00022801"/>
    </source>
</evidence>
<keyword evidence="3" id="KW-0378">Hydrolase</keyword>
<evidence type="ECO:0000256" key="4">
    <source>
        <dbReference type="ARBA" id="ARBA00022833"/>
    </source>
</evidence>
<evidence type="ECO:0000256" key="1">
    <source>
        <dbReference type="ARBA" id="ARBA00001947"/>
    </source>
</evidence>
<accession>A0A110B4V0</accession>
<dbReference type="Gene3D" id="3.40.630.10">
    <property type="entry name" value="Zn peptidases"/>
    <property type="match status" value="1"/>
</dbReference>
<keyword evidence="7" id="KW-1185">Reference proteome</keyword>
<dbReference type="KEGG" id="hhk:HH1059_24290"/>
<feature type="domain" description="Succinylglutamate desuccinylase/Aspartoacylase catalytic" evidence="5">
    <location>
        <begin position="46"/>
        <end position="195"/>
    </location>
</feature>
<evidence type="ECO:0000259" key="5">
    <source>
        <dbReference type="Pfam" id="PF24827"/>
    </source>
</evidence>
<dbReference type="RefSeq" id="WP_096406444.1">
    <property type="nucleotide sequence ID" value="NZ_AP017372.2"/>
</dbReference>
<evidence type="ECO:0000313" key="6">
    <source>
        <dbReference type="EMBL" id="BAU56502.1"/>
    </source>
</evidence>
<dbReference type="SUPFAM" id="SSF53187">
    <property type="entry name" value="Zn-dependent exopeptidases"/>
    <property type="match status" value="1"/>
</dbReference>
<dbReference type="GO" id="GO:0046872">
    <property type="term" value="F:metal ion binding"/>
    <property type="evidence" value="ECO:0007669"/>
    <property type="project" value="UniProtKB-KW"/>
</dbReference>
<dbReference type="Proteomes" id="UP000218890">
    <property type="component" value="Chromosome"/>
</dbReference>
<organism evidence="6 7">
    <name type="scientific">Halorhodospira halochloris</name>
    <name type="common">Ectothiorhodospira halochloris</name>
    <dbReference type="NCBI Taxonomy" id="1052"/>
    <lineage>
        <taxon>Bacteria</taxon>
        <taxon>Pseudomonadati</taxon>
        <taxon>Pseudomonadota</taxon>
        <taxon>Gammaproteobacteria</taxon>
        <taxon>Chromatiales</taxon>
        <taxon>Ectothiorhodospiraceae</taxon>
        <taxon>Halorhodospira</taxon>
    </lineage>
</organism>
<name>A0A110B4V0_HALHR</name>
<comment type="cofactor">
    <cofactor evidence="1">
        <name>Zn(2+)</name>
        <dbReference type="ChEBI" id="CHEBI:29105"/>
    </cofactor>
</comment>
<proteinExistence type="predicted"/>
<dbReference type="CDD" id="cd06256">
    <property type="entry name" value="M14_ASTE_ASPA-like"/>
    <property type="match status" value="1"/>
</dbReference>
<evidence type="ECO:0000256" key="2">
    <source>
        <dbReference type="ARBA" id="ARBA00022723"/>
    </source>
</evidence>
<reference evidence="6" key="1">
    <citation type="submission" date="2016-02" db="EMBL/GenBank/DDBJ databases">
        <title>Halorhodospira halochloris DSM-1059 complete genome, version 2.</title>
        <authorList>
            <person name="Tsukatani Y."/>
        </authorList>
    </citation>
    <scope>NUCLEOTIDE SEQUENCE</scope>
    <source>
        <strain evidence="6">DSM 1059</strain>
    </source>
</reference>
<dbReference type="InterPro" id="IPR055438">
    <property type="entry name" value="AstE_AspA_cat"/>
</dbReference>
<keyword evidence="2" id="KW-0479">Metal-binding</keyword>
<gene>
    <name evidence="6" type="ORF">HH1059_24290</name>
</gene>